<dbReference type="Pfam" id="PF00782">
    <property type="entry name" value="DSPc"/>
    <property type="match status" value="1"/>
</dbReference>
<comment type="caution">
    <text evidence="8">The sequence shown here is derived from an EMBL/GenBank/DDBJ whole genome shotgun (WGS) entry which is preliminary data.</text>
</comment>
<evidence type="ECO:0000256" key="4">
    <source>
        <dbReference type="ARBA" id="ARBA00022912"/>
    </source>
</evidence>
<keyword evidence="4" id="KW-0904">Protein phosphatase</keyword>
<protein>
    <recommendedName>
        <fullName evidence="2">protein-tyrosine-phosphatase</fullName>
        <ecNumber evidence="2">3.1.3.48</ecNumber>
    </recommendedName>
</protein>
<feature type="region of interest" description="Disordered" evidence="5">
    <location>
        <begin position="48"/>
        <end position="121"/>
    </location>
</feature>
<dbReference type="EC" id="3.1.3.48" evidence="2"/>
<accession>A0A2K3Q8R5</accession>
<dbReference type="PROSITE" id="PS50056">
    <property type="entry name" value="TYR_PHOSPHATASE_2"/>
    <property type="match status" value="1"/>
</dbReference>
<feature type="region of interest" description="Disordered" evidence="5">
    <location>
        <begin position="169"/>
        <end position="206"/>
    </location>
</feature>
<dbReference type="PANTHER" id="PTHR10159:SF519">
    <property type="entry name" value="DUAL SPECIFICITY PROTEIN PHOSPHATASE MPK3"/>
    <property type="match status" value="1"/>
</dbReference>
<evidence type="ECO:0000259" key="7">
    <source>
        <dbReference type="PROSITE" id="PS50056"/>
    </source>
</evidence>
<dbReference type="EMBL" id="NRSZ01001007">
    <property type="protein sequence ID" value="PNY23938.1"/>
    <property type="molecule type" value="Genomic_DNA"/>
</dbReference>
<organism evidence="8 9">
    <name type="scientific">Tolypocladium capitatum</name>
    <dbReference type="NCBI Taxonomy" id="45235"/>
    <lineage>
        <taxon>Eukaryota</taxon>
        <taxon>Fungi</taxon>
        <taxon>Dikarya</taxon>
        <taxon>Ascomycota</taxon>
        <taxon>Pezizomycotina</taxon>
        <taxon>Sordariomycetes</taxon>
        <taxon>Hypocreomycetidae</taxon>
        <taxon>Hypocreales</taxon>
        <taxon>Ophiocordycipitaceae</taxon>
        <taxon>Tolypocladium</taxon>
    </lineage>
</organism>
<feature type="domain" description="Tyrosine specific protein phosphatases" evidence="7">
    <location>
        <begin position="448"/>
        <end position="499"/>
    </location>
</feature>
<dbReference type="GO" id="GO:0008330">
    <property type="term" value="F:protein tyrosine/threonine phosphatase activity"/>
    <property type="evidence" value="ECO:0007669"/>
    <property type="project" value="TreeGrafter"/>
</dbReference>
<reference evidence="8 9" key="1">
    <citation type="submission" date="2017-08" db="EMBL/GenBank/DDBJ databases">
        <title>Harnessing the power of phylogenomics to disentangle the directionality and signatures of interkingdom host jumping in the parasitic fungal genus Tolypocladium.</title>
        <authorList>
            <person name="Quandt C.A."/>
            <person name="Patterson W."/>
            <person name="Spatafora J.W."/>
        </authorList>
    </citation>
    <scope>NUCLEOTIDE SEQUENCE [LARGE SCALE GENOMIC DNA]</scope>
    <source>
        <strain evidence="8 9">CBS 113982</strain>
    </source>
</reference>
<dbReference type="InterPro" id="IPR000387">
    <property type="entry name" value="Tyr_Pase_dom"/>
</dbReference>
<dbReference type="InterPro" id="IPR000340">
    <property type="entry name" value="Dual-sp_phosphatase_cat-dom"/>
</dbReference>
<dbReference type="GO" id="GO:0005634">
    <property type="term" value="C:nucleus"/>
    <property type="evidence" value="ECO:0007669"/>
    <property type="project" value="TreeGrafter"/>
</dbReference>
<dbReference type="InterPro" id="IPR029021">
    <property type="entry name" value="Prot-tyrosine_phosphatase-like"/>
</dbReference>
<evidence type="ECO:0000256" key="1">
    <source>
        <dbReference type="ARBA" id="ARBA00008601"/>
    </source>
</evidence>
<proteinExistence type="inferred from homology"/>
<feature type="region of interest" description="Disordered" evidence="5">
    <location>
        <begin position="530"/>
        <end position="672"/>
    </location>
</feature>
<feature type="domain" description="Tyrosine-protein phosphatase" evidence="6">
    <location>
        <begin position="328"/>
        <end position="528"/>
    </location>
</feature>
<dbReference type="GO" id="GO:0017017">
    <property type="term" value="F:MAP kinase tyrosine/serine/threonine phosphatase activity"/>
    <property type="evidence" value="ECO:0007669"/>
    <property type="project" value="TreeGrafter"/>
</dbReference>
<dbReference type="GO" id="GO:0033550">
    <property type="term" value="F:MAP kinase tyrosine phosphatase activity"/>
    <property type="evidence" value="ECO:0007669"/>
    <property type="project" value="TreeGrafter"/>
</dbReference>
<evidence type="ECO:0000313" key="9">
    <source>
        <dbReference type="Proteomes" id="UP000236621"/>
    </source>
</evidence>
<evidence type="ECO:0000256" key="2">
    <source>
        <dbReference type="ARBA" id="ARBA00013064"/>
    </source>
</evidence>
<feature type="region of interest" description="Disordered" evidence="5">
    <location>
        <begin position="367"/>
        <end position="392"/>
    </location>
</feature>
<dbReference type="InterPro" id="IPR020422">
    <property type="entry name" value="TYR_PHOSPHATASE_DUAL_dom"/>
</dbReference>
<gene>
    <name evidence="8" type="ORF">TCAP_06121</name>
</gene>
<dbReference type="SUPFAM" id="SSF52799">
    <property type="entry name" value="(Phosphotyrosine protein) phosphatases II"/>
    <property type="match status" value="1"/>
</dbReference>
<evidence type="ECO:0000259" key="6">
    <source>
        <dbReference type="PROSITE" id="PS50054"/>
    </source>
</evidence>
<dbReference type="SMART" id="SM00195">
    <property type="entry name" value="DSPc"/>
    <property type="match status" value="1"/>
</dbReference>
<evidence type="ECO:0000256" key="3">
    <source>
        <dbReference type="ARBA" id="ARBA00022801"/>
    </source>
</evidence>
<evidence type="ECO:0000256" key="5">
    <source>
        <dbReference type="SAM" id="MobiDB-lite"/>
    </source>
</evidence>
<dbReference type="CDD" id="cd14521">
    <property type="entry name" value="DSP_fungal_SDP1-like"/>
    <property type="match status" value="1"/>
</dbReference>
<sequence length="793" mass="86200">MPSAAVRRMYEDQIPSFMSVFDLDAETMADRDTVTLVDPELVDVEPKVPVPDLVKASQHRELGPGTMPPDATRGHHDSTLTHMSESADSSPTTTLSTADSSPLSDPSPSSSPESPVNLIPLNNYPSTSFGCPLSDGTMLSIPENGALQRPMTSPAPRRRNMKGLSIHPPAVVTPPSQNFATEPSSPSFIKPKMPAMRRKPSQLSLKTSTSDLISKSSLEMPASPAMPPILQRRALKHSTSSPHMLAGLRSSAFGPPGGMTFPKVLERNESGLSEVLRPMKSSMNMEFSTTITEEESPIKMQLANRADNEPFHENVNNEDQKSPGYPDGPVAIYGDNVYLYLEPTAEEASRFDVVINVAHEVKNPFDAQQQTQQDSVMAGQPSQSTPSFESPIPDTDLTTAGSSTAFEFQAFELSDDKLVETPTTPKANPLKKPEYIHIPWDHNTDIAPDLMRLCETIESRTREGKKVLVHCQQGASRSASLIIAYGLYQRPELSVNDAYYAAQAKSRWISPNMKLMYSLQDFQKELSKKRLPPASAYRPKTGRSPTKHRLTLSADAADVPSKEPRTAPLPGKGRRADDGDPNLSSMRPRGSSISGIRDVPPGPASAPLTYSWKAHEEEKPLPPMPRTPTDELPQRPKFGMEGAEPGSANPGESWTKPAEQVAEAPASLPSSSLHGQPLSQFQMEGLEGAGLVEQSVTVASSYPDVEALMSPRVEAMTNNPLHGFSPIAGLRFVESPPTPTGGLFSPRESKFPRDPFSFFGRITASARPPQVADPRSPPIRGEAPIIRSIDEFL</sequence>
<dbReference type="InterPro" id="IPR016130">
    <property type="entry name" value="Tyr_Pase_AS"/>
</dbReference>
<evidence type="ECO:0000313" key="8">
    <source>
        <dbReference type="EMBL" id="PNY23938.1"/>
    </source>
</evidence>
<dbReference type="OrthoDB" id="426001at2759"/>
<keyword evidence="3" id="KW-0378">Hydrolase</keyword>
<dbReference type="PANTHER" id="PTHR10159">
    <property type="entry name" value="DUAL SPECIFICITY PROTEIN PHOSPHATASE"/>
    <property type="match status" value="1"/>
</dbReference>
<dbReference type="Gene3D" id="3.90.190.10">
    <property type="entry name" value="Protein tyrosine phosphatase superfamily"/>
    <property type="match status" value="1"/>
</dbReference>
<feature type="compositionally biased region" description="Polar residues" evidence="5">
    <location>
        <begin position="174"/>
        <end position="187"/>
    </location>
</feature>
<dbReference type="PROSITE" id="PS00383">
    <property type="entry name" value="TYR_PHOSPHATASE_1"/>
    <property type="match status" value="1"/>
</dbReference>
<feature type="compositionally biased region" description="Low complexity" evidence="5">
    <location>
        <begin position="86"/>
        <end position="115"/>
    </location>
</feature>
<feature type="compositionally biased region" description="Polar residues" evidence="5">
    <location>
        <begin position="367"/>
        <end position="388"/>
    </location>
</feature>
<dbReference type="AlphaFoldDB" id="A0A2K3Q8R5"/>
<feature type="region of interest" description="Disordered" evidence="5">
    <location>
        <begin position="762"/>
        <end position="783"/>
    </location>
</feature>
<dbReference type="GO" id="GO:0043409">
    <property type="term" value="P:negative regulation of MAPK cascade"/>
    <property type="evidence" value="ECO:0007669"/>
    <property type="project" value="TreeGrafter"/>
</dbReference>
<dbReference type="GO" id="GO:0005829">
    <property type="term" value="C:cytosol"/>
    <property type="evidence" value="ECO:0007669"/>
    <property type="project" value="TreeGrafter"/>
</dbReference>
<name>A0A2K3Q8R5_9HYPO</name>
<dbReference type="PROSITE" id="PS50054">
    <property type="entry name" value="TYR_PHOSPHATASE_DUAL"/>
    <property type="match status" value="1"/>
</dbReference>
<dbReference type="Proteomes" id="UP000236621">
    <property type="component" value="Unassembled WGS sequence"/>
</dbReference>
<keyword evidence="9" id="KW-1185">Reference proteome</keyword>
<comment type="similarity">
    <text evidence="1">Belongs to the protein-tyrosine phosphatase family. Non-receptor class dual specificity subfamily.</text>
</comment>
<dbReference type="STRING" id="45235.A0A2K3Q8R5"/>